<dbReference type="Proteomes" id="UP000324585">
    <property type="component" value="Unassembled WGS sequence"/>
</dbReference>
<protein>
    <submittedName>
        <fullName evidence="2">Uncharacterized protein</fullName>
    </submittedName>
</protein>
<feature type="region of interest" description="Disordered" evidence="1">
    <location>
        <begin position="175"/>
        <end position="208"/>
    </location>
</feature>
<dbReference type="OMA" id="ANISKWN"/>
<organism evidence="2 3">
    <name type="scientific">Porphyridium purpureum</name>
    <name type="common">Red alga</name>
    <name type="synonym">Porphyridium cruentum</name>
    <dbReference type="NCBI Taxonomy" id="35688"/>
    <lineage>
        <taxon>Eukaryota</taxon>
        <taxon>Rhodophyta</taxon>
        <taxon>Bangiophyceae</taxon>
        <taxon>Porphyridiales</taxon>
        <taxon>Porphyridiaceae</taxon>
        <taxon>Porphyridium</taxon>
    </lineage>
</organism>
<sequence length="277" mass="31250">MAFVPACELRGTWRGLPHAAVGLRAAPARVMCTRTRSVVTMMAVAPDAGEEGRASPGRASEFDVVVVPGDKRVQDQLADAVSWEAEKLNYVDHLDFFVRSEMHKFRERLHEENKLSARKFKIKSDYLALLETCVHTSRWNQEQMVMDKEARERRAQIQSELAVIDALLRREQMRTEMRSRQLRTRHGRGGGARADRSRSGQVQRLGATAKPMRSLSSLELASVVVLSAAATLVGQHELAHFVEEWGPSRFESWSFYTFGLTVAWAYLTAVSDYKEGL</sequence>
<evidence type="ECO:0000256" key="1">
    <source>
        <dbReference type="SAM" id="MobiDB-lite"/>
    </source>
</evidence>
<dbReference type="AlphaFoldDB" id="A0A5J4YUM4"/>
<gene>
    <name evidence="2" type="ORF">FVE85_3139</name>
</gene>
<proteinExistence type="predicted"/>
<accession>A0A5J4YUM4</accession>
<reference evidence="3" key="1">
    <citation type="journal article" date="2019" name="Nat. Commun.">
        <title>Expansion of phycobilisome linker gene families in mesophilic red algae.</title>
        <authorList>
            <person name="Lee J."/>
            <person name="Kim D."/>
            <person name="Bhattacharya D."/>
            <person name="Yoon H.S."/>
        </authorList>
    </citation>
    <scope>NUCLEOTIDE SEQUENCE [LARGE SCALE GENOMIC DNA]</scope>
    <source>
        <strain evidence="3">CCMP 1328</strain>
    </source>
</reference>
<name>A0A5J4YUM4_PORPP</name>
<keyword evidence="3" id="KW-1185">Reference proteome</keyword>
<evidence type="ECO:0000313" key="3">
    <source>
        <dbReference type="Proteomes" id="UP000324585"/>
    </source>
</evidence>
<evidence type="ECO:0000313" key="2">
    <source>
        <dbReference type="EMBL" id="KAA8494898.1"/>
    </source>
</evidence>
<comment type="caution">
    <text evidence="2">The sequence shown here is derived from an EMBL/GenBank/DDBJ whole genome shotgun (WGS) entry which is preliminary data.</text>
</comment>
<dbReference type="EMBL" id="VRMN01000004">
    <property type="protein sequence ID" value="KAA8494898.1"/>
    <property type="molecule type" value="Genomic_DNA"/>
</dbReference>